<proteinExistence type="predicted"/>
<gene>
    <name evidence="1" type="ORF">PS943_02824</name>
</gene>
<dbReference type="Proteomes" id="UP000325645">
    <property type="component" value="Unassembled WGS sequence"/>
</dbReference>
<evidence type="ECO:0000313" key="1">
    <source>
        <dbReference type="EMBL" id="VVQ32250.1"/>
    </source>
</evidence>
<sequence>MLAFSLCIVLINNIGRQMLDLAMHYQVMLAQLTDQTNVP</sequence>
<accession>A0A5E7WBL5</accession>
<dbReference type="AlphaFoldDB" id="A0A5E7WBL5"/>
<evidence type="ECO:0000313" key="2">
    <source>
        <dbReference type="Proteomes" id="UP000325645"/>
    </source>
</evidence>
<name>A0A5E7WBL5_PSEFL</name>
<organism evidence="1 2">
    <name type="scientific">Pseudomonas fluorescens</name>
    <dbReference type="NCBI Taxonomy" id="294"/>
    <lineage>
        <taxon>Bacteria</taxon>
        <taxon>Pseudomonadati</taxon>
        <taxon>Pseudomonadota</taxon>
        <taxon>Gammaproteobacteria</taxon>
        <taxon>Pseudomonadales</taxon>
        <taxon>Pseudomonadaceae</taxon>
        <taxon>Pseudomonas</taxon>
    </lineage>
</organism>
<protein>
    <submittedName>
        <fullName evidence="1">Uncharacterized protein</fullName>
    </submittedName>
</protein>
<reference evidence="1 2" key="1">
    <citation type="submission" date="2019-09" db="EMBL/GenBank/DDBJ databases">
        <authorList>
            <person name="Chandra G."/>
            <person name="Truman W A."/>
        </authorList>
    </citation>
    <scope>NUCLEOTIDE SEQUENCE [LARGE SCALE GENOMIC DNA]</scope>
    <source>
        <strain evidence="1">PS943</strain>
    </source>
</reference>
<dbReference type="EMBL" id="CABVJH010000004">
    <property type="protein sequence ID" value="VVQ32250.1"/>
    <property type="molecule type" value="Genomic_DNA"/>
</dbReference>